<organism evidence="2 3">
    <name type="scientific">Pseudomonas nunensis</name>
    <dbReference type="NCBI Taxonomy" id="2961896"/>
    <lineage>
        <taxon>Bacteria</taxon>
        <taxon>Pseudomonadati</taxon>
        <taxon>Pseudomonadota</taxon>
        <taxon>Gammaproteobacteria</taxon>
        <taxon>Pseudomonadales</taxon>
        <taxon>Pseudomonadaceae</taxon>
        <taxon>Pseudomonas</taxon>
    </lineage>
</organism>
<feature type="compositionally biased region" description="Basic residues" evidence="1">
    <location>
        <begin position="1"/>
        <end position="12"/>
    </location>
</feature>
<dbReference type="Proteomes" id="UP001059607">
    <property type="component" value="Chromosome"/>
</dbReference>
<protein>
    <submittedName>
        <fullName evidence="2">Uncharacterized protein</fullName>
    </submittedName>
</protein>
<feature type="region of interest" description="Disordered" evidence="1">
    <location>
        <begin position="1"/>
        <end position="20"/>
    </location>
</feature>
<evidence type="ECO:0000313" key="3">
    <source>
        <dbReference type="Proteomes" id="UP001059607"/>
    </source>
</evidence>
<evidence type="ECO:0000256" key="1">
    <source>
        <dbReference type="SAM" id="MobiDB-lite"/>
    </source>
</evidence>
<name>A0ABY5ER56_9PSED</name>
<sequence length="87" mass="9976">MGWPVTRKRTKSSKSQELTFKPDRKILRQPYMRKIITVEGVTITFPDKTDNPNVRVVDLEDGRKQFVVETDRVMEDSIVAPKAGVIS</sequence>
<evidence type="ECO:0000313" key="2">
    <source>
        <dbReference type="EMBL" id="UTO17180.1"/>
    </source>
</evidence>
<dbReference type="EMBL" id="CP101125">
    <property type="protein sequence ID" value="UTO17180.1"/>
    <property type="molecule type" value="Genomic_DNA"/>
</dbReference>
<dbReference type="RefSeq" id="WP_054614969.1">
    <property type="nucleotide sequence ID" value="NZ_CP101125.1"/>
</dbReference>
<proteinExistence type="predicted"/>
<gene>
    <name evidence="2" type="ORF">NK667_12770</name>
</gene>
<reference evidence="2" key="1">
    <citation type="submission" date="2022-07" db="EMBL/GenBank/DDBJ databases">
        <title>Pseudomonas nunamit sp. nov. an antifungal species isolated from Greenland.</title>
        <authorList>
            <person name="Ntana F."/>
            <person name="Hennessy R.C."/>
            <person name="Zervas A."/>
            <person name="Stougaard P."/>
        </authorList>
    </citation>
    <scope>NUCLEOTIDE SEQUENCE</scope>
    <source>
        <strain evidence="2">In5</strain>
    </source>
</reference>
<accession>A0ABY5ER56</accession>
<keyword evidence="3" id="KW-1185">Reference proteome</keyword>